<keyword evidence="1" id="KW-1133">Transmembrane helix</keyword>
<gene>
    <name evidence="2" type="ORF">HEQ75_27565</name>
</gene>
<accession>A0ABX1EBM4</accession>
<keyword evidence="1" id="KW-0812">Transmembrane</keyword>
<evidence type="ECO:0000256" key="1">
    <source>
        <dbReference type="SAM" id="Phobius"/>
    </source>
</evidence>
<keyword evidence="1" id="KW-0472">Membrane</keyword>
<comment type="caution">
    <text evidence="2">The sequence shown here is derived from an EMBL/GenBank/DDBJ whole genome shotgun (WGS) entry which is preliminary data.</text>
</comment>
<dbReference type="EMBL" id="JAAVNE010000117">
    <property type="protein sequence ID" value="NKC34634.1"/>
    <property type="molecule type" value="Genomic_DNA"/>
</dbReference>
<protein>
    <submittedName>
        <fullName evidence="2">Uncharacterized protein</fullName>
    </submittedName>
</protein>
<dbReference type="RefSeq" id="WP_209318818.1">
    <property type="nucleotide sequence ID" value="NZ_JAAVNE010000117.1"/>
</dbReference>
<reference evidence="2 3" key="1">
    <citation type="submission" date="2020-03" db="EMBL/GenBank/DDBJ databases">
        <title>Roseomonas selenitidurans sp. nov. isolated from urban soil.</title>
        <authorList>
            <person name="Liu H."/>
        </authorList>
    </citation>
    <scope>NUCLEOTIDE SEQUENCE [LARGE SCALE GENOMIC DNA]</scope>
    <source>
        <strain evidence="2 3">BU-1</strain>
    </source>
</reference>
<organism evidence="2 3">
    <name type="scientific">Falsiroseomonas selenitidurans</name>
    <dbReference type="NCBI Taxonomy" id="2716335"/>
    <lineage>
        <taxon>Bacteria</taxon>
        <taxon>Pseudomonadati</taxon>
        <taxon>Pseudomonadota</taxon>
        <taxon>Alphaproteobacteria</taxon>
        <taxon>Acetobacterales</taxon>
        <taxon>Roseomonadaceae</taxon>
        <taxon>Falsiroseomonas</taxon>
    </lineage>
</organism>
<feature type="transmembrane region" description="Helical" evidence="1">
    <location>
        <begin position="21"/>
        <end position="40"/>
    </location>
</feature>
<proteinExistence type="predicted"/>
<evidence type="ECO:0000313" key="3">
    <source>
        <dbReference type="Proteomes" id="UP000787635"/>
    </source>
</evidence>
<feature type="non-terminal residue" evidence="2">
    <location>
        <position position="347"/>
    </location>
</feature>
<name>A0ABX1EBM4_9PROT</name>
<keyword evidence="3" id="KW-1185">Reference proteome</keyword>
<dbReference type="Proteomes" id="UP000787635">
    <property type="component" value="Unassembled WGS sequence"/>
</dbReference>
<sequence>MSASAALPPHRNAPDPAGIRRFGLAFGLATAAALGAALLLPTPLAPPTARFLGPARPAQEQATASLERAAAQRPEDVELLRRLAAQLRDSRRLPELAATLERLHALTAAPAPLREAMSLRLALGDAAAARAALERLATLGATTDQESLSLAALRMEAADPAGAFAGLLAALQRSQTPELALRAMQAAARLPDPAMAMRPLGALLGNAAPDLMEALRRVLMKEGRPDLALYLLEGLPPEAQATPRLALAMAEAEARAGWAGSALARLMALRATEGLPPGGGALLVDLALREGQVEEAFAVAALLPPEAWPAALPLRLHQAARAARDPTLFRRLEPARLAARPDAAAVV</sequence>
<evidence type="ECO:0000313" key="2">
    <source>
        <dbReference type="EMBL" id="NKC34634.1"/>
    </source>
</evidence>